<dbReference type="Pfam" id="PF24436">
    <property type="entry name" value="INTS7_N"/>
    <property type="match status" value="1"/>
</dbReference>
<dbReference type="InterPro" id="IPR055195">
    <property type="entry name" value="INTS7_C_plant"/>
</dbReference>
<dbReference type="EMBL" id="JAJJMA010141709">
    <property type="protein sequence ID" value="MCL7034083.1"/>
    <property type="molecule type" value="Genomic_DNA"/>
</dbReference>
<dbReference type="AlphaFoldDB" id="A0AA41VBK0"/>
<sequence>MEKICAAHAMEWSIELENGLRSKKPGKVIESILQTGARLEQWSKEPNYPLPVLQMFGLIPGEDRLFANTILLRLADAFKSGDKQIRICVLKAFLVEMKFRRSKGKSYNGILSKDRVFNHVELLKRVKIVYDTGDVESRGLVLRLIGCWADFAKDSAEIRYMVLSSLGSCHVLEVKASLFAVGCFSELSEDFACIALEELINMITSSNTTSSLKIAGARRYTCLGTSLSLANRAYKAGKKLVLESCHGEFIAEMLVALSKLASKSLLLISEQVDLLLSFLVQPSASCVQAIALRCFNFHLARGVCRFPVNASLLKAFLHIMDSSNHPLGLQCEALKVLRKTVRCPCMDISELINCVPSVKAAAQSPISSKKLLALRLLVDVCRDHRMEMEMASDANGLINLPSWVLLSLLDQIEGLVKPVLETCRTTTEVEQECQSLLYLIVSLVEEHPSLGVLVLDKIRIIIEPMTDLCTEDSETTVVSSSLLDTVMFDVGRHVRVASNLISCIYKVVECCVIRLDAASAITSKLHQSMRLLLNVIRQSSLFNQDIRTVHLFFLCSYVMGTYPVNNDKGISDVAEESRIANISYRFQHERHVVEYMKKMIAKNNNWSAYRLVQWAACQGLWLLVAILSGQLINKVQSEPNVIWLKSLTLFAQAESTVLLLNFPEQVSEVWIAAPCTSALRESGCGSAWNFESQNYIGSLTEACTGIRAACEVLGCGITLNQSFQSFHFQRWFLDLRAKLLEAVLDIVRFLSSDTCNNWNICSKTSVSAEGSTEAEETAPNFCLLVYFLTRFSFRLNRLVREFDLLATSFIGMDTESFITVSRIALNCSVLAFCTGFVLYHPNLYEKSMLCDLENLMKCSHSTLLKDTIKRLQHVDEETSTNLKVLLTSIKEPKSCFHLRSKTFPCRSGFREQEILVVSRNAVTKVLHLQEEASKMDCKGIVSQVSKAGVQLLMGILIKWMQISLQTPKYFFQVRPCPGAELFTRSADNRISDEISILPGSHLSLNLCLQMKNVPEVHPANFYCILACKPSYCAPAFDGQMKEEQRRSGYCASESDDSVDLNEKLMLYVLNSTDEMGTGKRVRICGDGCGFVVCFVSFDELNQRGQGFSNCLFDVTAFPVGSYRIKWHSCCIDSQGSYWSLLPLNAGPQFSIKKPPVAGDSY</sequence>
<dbReference type="Pfam" id="PF22966">
    <property type="entry name" value="INTS7_C_plants"/>
    <property type="match status" value="1"/>
</dbReference>
<proteinExistence type="inferred from homology"/>
<dbReference type="InterPro" id="IPR016024">
    <property type="entry name" value="ARM-type_fold"/>
</dbReference>
<feature type="domain" description="Integrator complex subunit 7 N-terminal" evidence="3">
    <location>
        <begin position="14"/>
        <end position="615"/>
    </location>
</feature>
<evidence type="ECO:0000313" key="5">
    <source>
        <dbReference type="Proteomes" id="UP001177140"/>
    </source>
</evidence>
<dbReference type="InterPro" id="IPR033060">
    <property type="entry name" value="INTS7"/>
</dbReference>
<dbReference type="GO" id="GO:0032039">
    <property type="term" value="C:integrator complex"/>
    <property type="evidence" value="ECO:0007669"/>
    <property type="project" value="InterPro"/>
</dbReference>
<evidence type="ECO:0008006" key="6">
    <source>
        <dbReference type="Google" id="ProtNLM"/>
    </source>
</evidence>
<keyword evidence="5" id="KW-1185">Reference proteome</keyword>
<feature type="domain" description="Integrator complex subunit 7-like C-terminal" evidence="2">
    <location>
        <begin position="978"/>
        <end position="1152"/>
    </location>
</feature>
<evidence type="ECO:0000259" key="3">
    <source>
        <dbReference type="Pfam" id="PF24436"/>
    </source>
</evidence>
<evidence type="ECO:0000313" key="4">
    <source>
        <dbReference type="EMBL" id="MCL7034083.1"/>
    </source>
</evidence>
<evidence type="ECO:0000256" key="1">
    <source>
        <dbReference type="ARBA" id="ARBA00008565"/>
    </source>
</evidence>
<dbReference type="GO" id="GO:0034472">
    <property type="term" value="P:snRNA 3'-end processing"/>
    <property type="evidence" value="ECO:0007669"/>
    <property type="project" value="TreeGrafter"/>
</dbReference>
<dbReference type="InterPro" id="IPR056516">
    <property type="entry name" value="INTS7_N"/>
</dbReference>
<accession>A0AA41VBK0</accession>
<dbReference type="SUPFAM" id="SSF48371">
    <property type="entry name" value="ARM repeat"/>
    <property type="match status" value="1"/>
</dbReference>
<comment type="similarity">
    <text evidence="1">Belongs to the Integrator subunit 7 family.</text>
</comment>
<dbReference type="PANTHER" id="PTHR13322:SF2">
    <property type="entry name" value="INTEGRATOR COMPLEX SUBUNIT 7"/>
    <property type="match status" value="1"/>
</dbReference>
<organism evidence="4 5">
    <name type="scientific">Papaver nudicaule</name>
    <name type="common">Iceland poppy</name>
    <dbReference type="NCBI Taxonomy" id="74823"/>
    <lineage>
        <taxon>Eukaryota</taxon>
        <taxon>Viridiplantae</taxon>
        <taxon>Streptophyta</taxon>
        <taxon>Embryophyta</taxon>
        <taxon>Tracheophyta</taxon>
        <taxon>Spermatophyta</taxon>
        <taxon>Magnoliopsida</taxon>
        <taxon>Ranunculales</taxon>
        <taxon>Papaveraceae</taxon>
        <taxon>Papaveroideae</taxon>
        <taxon>Papaver</taxon>
    </lineage>
</organism>
<gene>
    <name evidence="4" type="ORF">MKW94_008178</name>
</gene>
<name>A0AA41VBK0_PAPNU</name>
<protein>
    <recommendedName>
        <fullName evidence="6">Integrator complex subunit 7</fullName>
    </recommendedName>
</protein>
<dbReference type="PANTHER" id="PTHR13322">
    <property type="entry name" value="C1ORF73 PROTEIN"/>
    <property type="match status" value="1"/>
</dbReference>
<reference evidence="4" key="1">
    <citation type="submission" date="2022-03" db="EMBL/GenBank/DDBJ databases">
        <title>A functionally conserved STORR gene fusion in Papaver species that diverged 16.8 million years ago.</title>
        <authorList>
            <person name="Catania T."/>
        </authorList>
    </citation>
    <scope>NUCLEOTIDE SEQUENCE</scope>
    <source>
        <strain evidence="4">S-191538</strain>
    </source>
</reference>
<evidence type="ECO:0000259" key="2">
    <source>
        <dbReference type="Pfam" id="PF22966"/>
    </source>
</evidence>
<comment type="caution">
    <text evidence="4">The sequence shown here is derived from an EMBL/GenBank/DDBJ whole genome shotgun (WGS) entry which is preliminary data.</text>
</comment>
<dbReference type="Proteomes" id="UP001177140">
    <property type="component" value="Unassembled WGS sequence"/>
</dbReference>